<protein>
    <submittedName>
        <fullName evidence="1">Uncharacterized protein</fullName>
    </submittedName>
</protein>
<proteinExistence type="predicted"/>
<dbReference type="EMBL" id="LAZR01001681">
    <property type="protein sequence ID" value="KKN40871.1"/>
    <property type="molecule type" value="Genomic_DNA"/>
</dbReference>
<organism evidence="1">
    <name type="scientific">marine sediment metagenome</name>
    <dbReference type="NCBI Taxonomy" id="412755"/>
    <lineage>
        <taxon>unclassified sequences</taxon>
        <taxon>metagenomes</taxon>
        <taxon>ecological metagenomes</taxon>
    </lineage>
</organism>
<dbReference type="AlphaFoldDB" id="A0A0F9SVE2"/>
<accession>A0A0F9SVE2</accession>
<comment type="caution">
    <text evidence="1">The sequence shown here is derived from an EMBL/GenBank/DDBJ whole genome shotgun (WGS) entry which is preliminary data.</text>
</comment>
<reference evidence="1" key="1">
    <citation type="journal article" date="2015" name="Nature">
        <title>Complex archaea that bridge the gap between prokaryotes and eukaryotes.</title>
        <authorList>
            <person name="Spang A."/>
            <person name="Saw J.H."/>
            <person name="Jorgensen S.L."/>
            <person name="Zaremba-Niedzwiedzka K."/>
            <person name="Martijn J."/>
            <person name="Lind A.E."/>
            <person name="van Eijk R."/>
            <person name="Schleper C."/>
            <person name="Guy L."/>
            <person name="Ettema T.J."/>
        </authorList>
    </citation>
    <scope>NUCLEOTIDE SEQUENCE</scope>
</reference>
<evidence type="ECO:0000313" key="1">
    <source>
        <dbReference type="EMBL" id="KKN40871.1"/>
    </source>
</evidence>
<name>A0A0F9SVE2_9ZZZZ</name>
<sequence>MAKRINLTTSMDIPITDIKGFYASVGAGYYTDWSIKLNWFMESYNSETNEAIGSLTEPILTLFIFAICQQCGKFLDEEDLIFIDTGEDEEHLICGPCVTKEVNRDMEFWADYDAGKHDIKVNKLDI</sequence>
<gene>
    <name evidence="1" type="ORF">LCGC14_0728930</name>
</gene>